<proteinExistence type="predicted"/>
<organism evidence="2 3">
    <name type="scientific">Massilicoli timonensis</name>
    <dbReference type="NCBI Taxonomy" id="2015901"/>
    <lineage>
        <taxon>Bacteria</taxon>
        <taxon>Bacillati</taxon>
        <taxon>Bacillota</taxon>
        <taxon>Erysipelotrichia</taxon>
        <taxon>Erysipelotrichales</taxon>
        <taxon>Erysipelotrichaceae</taxon>
        <taxon>Massilicoli</taxon>
    </lineage>
</organism>
<gene>
    <name evidence="2" type="ORF">NE663_11025</name>
</gene>
<dbReference type="Proteomes" id="UP001524435">
    <property type="component" value="Unassembled WGS sequence"/>
</dbReference>
<dbReference type="Gene3D" id="3.30.2080.10">
    <property type="entry name" value="GH92 mannosidase domain"/>
    <property type="match status" value="1"/>
</dbReference>
<protein>
    <submittedName>
        <fullName evidence="2">Glycoside hydrolase family 92 protein</fullName>
    </submittedName>
</protein>
<feature type="domain" description="Glycosyl hydrolase family 92" evidence="1">
    <location>
        <begin position="29"/>
        <end position="74"/>
    </location>
</feature>
<sequence length="74" mass="7815">GDKQAVLTFAPDTETLTIAVGLSSVSAENARLNSVAEVPELDFDAVHARAAALWREALGDIVVEGGSRDEMVNF</sequence>
<dbReference type="PANTHER" id="PTHR12143:SF39">
    <property type="entry name" value="SECRETED PROTEIN"/>
    <property type="match status" value="1"/>
</dbReference>
<dbReference type="PANTHER" id="PTHR12143">
    <property type="entry name" value="PEPTIDE N-GLYCANASE PNGASE -RELATED"/>
    <property type="match status" value="1"/>
</dbReference>
<dbReference type="InterPro" id="IPR012939">
    <property type="entry name" value="Glyco_hydro_92"/>
</dbReference>
<dbReference type="RefSeq" id="WP_256198400.1">
    <property type="nucleotide sequence ID" value="NZ_JANGCH010000068.1"/>
</dbReference>
<reference evidence="2 3" key="1">
    <citation type="submission" date="2022-06" db="EMBL/GenBank/DDBJ databases">
        <title>Isolation of gut microbiota from human fecal samples.</title>
        <authorList>
            <person name="Pamer E.G."/>
            <person name="Barat B."/>
            <person name="Waligurski E."/>
            <person name="Medina S."/>
            <person name="Paddock L."/>
            <person name="Mostad J."/>
        </authorList>
    </citation>
    <scope>NUCLEOTIDE SEQUENCE [LARGE SCALE GENOMIC DNA]</scope>
    <source>
        <strain evidence="2 3">DFI.6.1</strain>
    </source>
</reference>
<feature type="non-terminal residue" evidence="2">
    <location>
        <position position="1"/>
    </location>
</feature>
<dbReference type="Gene3D" id="2.70.98.10">
    <property type="match status" value="1"/>
</dbReference>
<dbReference type="InterPro" id="IPR050883">
    <property type="entry name" value="PNGase"/>
</dbReference>
<keyword evidence="2" id="KW-0378">Hydrolase</keyword>
<feature type="non-terminal residue" evidence="2">
    <location>
        <position position="74"/>
    </location>
</feature>
<dbReference type="Pfam" id="PF07971">
    <property type="entry name" value="Glyco_hydro_92"/>
    <property type="match status" value="1"/>
</dbReference>
<dbReference type="GO" id="GO:0016787">
    <property type="term" value="F:hydrolase activity"/>
    <property type="evidence" value="ECO:0007669"/>
    <property type="project" value="UniProtKB-KW"/>
</dbReference>
<dbReference type="InterPro" id="IPR014718">
    <property type="entry name" value="GH-type_carb-bd"/>
</dbReference>
<comment type="caution">
    <text evidence="2">The sequence shown here is derived from an EMBL/GenBank/DDBJ whole genome shotgun (WGS) entry which is preliminary data.</text>
</comment>
<keyword evidence="3" id="KW-1185">Reference proteome</keyword>
<evidence type="ECO:0000313" key="2">
    <source>
        <dbReference type="EMBL" id="MCQ5122771.1"/>
    </source>
</evidence>
<dbReference type="EMBL" id="JANGCH010000068">
    <property type="protein sequence ID" value="MCQ5122771.1"/>
    <property type="molecule type" value="Genomic_DNA"/>
</dbReference>
<evidence type="ECO:0000313" key="3">
    <source>
        <dbReference type="Proteomes" id="UP001524435"/>
    </source>
</evidence>
<accession>A0ABT1SNG9</accession>
<name>A0ABT1SNG9_9FIRM</name>
<evidence type="ECO:0000259" key="1">
    <source>
        <dbReference type="Pfam" id="PF07971"/>
    </source>
</evidence>